<accession>A0A7S3HYH6</accession>
<evidence type="ECO:0000313" key="1">
    <source>
        <dbReference type="EMBL" id="CAE0308855.1"/>
    </source>
</evidence>
<dbReference type="AlphaFoldDB" id="A0A7S3HYH6"/>
<sequence>MHFDYTAMVTNGAFDSLLDDLANQKALSLAIRLVSEDIVKKLSAANGADYVDAGITVTDFVRKMFLDSGKSVEVGPLSTAILDSFERTVSERTEAVSEALLNKSNETTGRLMGMLMEQEAEIKAEFSLFNAFTNLNDDLTASIELISEHVALEESKVSSRFTRTLVNTDLYDVKRPIGTPSLIERYENDKFQQLWAELTEGAL</sequence>
<protein>
    <submittedName>
        <fullName evidence="1">Uncharacterized protein</fullName>
    </submittedName>
</protein>
<organism evidence="1">
    <name type="scientific">Favella ehrenbergii</name>
    <dbReference type="NCBI Taxonomy" id="182087"/>
    <lineage>
        <taxon>Eukaryota</taxon>
        <taxon>Sar</taxon>
        <taxon>Alveolata</taxon>
        <taxon>Ciliophora</taxon>
        <taxon>Intramacronucleata</taxon>
        <taxon>Spirotrichea</taxon>
        <taxon>Choreotrichia</taxon>
        <taxon>Tintinnida</taxon>
        <taxon>Xystonellidae</taxon>
        <taxon>Favella</taxon>
    </lineage>
</organism>
<gene>
    <name evidence="1" type="ORF">FEHR0123_LOCUS3766</name>
</gene>
<name>A0A7S3HYH6_9SPIT</name>
<proteinExistence type="predicted"/>
<reference evidence="1" key="1">
    <citation type="submission" date="2021-01" db="EMBL/GenBank/DDBJ databases">
        <authorList>
            <person name="Corre E."/>
            <person name="Pelletier E."/>
            <person name="Niang G."/>
            <person name="Scheremetjew M."/>
            <person name="Finn R."/>
            <person name="Kale V."/>
            <person name="Holt S."/>
            <person name="Cochrane G."/>
            <person name="Meng A."/>
            <person name="Brown T."/>
            <person name="Cohen L."/>
        </authorList>
    </citation>
    <scope>NUCLEOTIDE SEQUENCE</scope>
    <source>
        <strain evidence="1">Fehren 1</strain>
    </source>
</reference>
<dbReference type="EMBL" id="HBIE01012390">
    <property type="protein sequence ID" value="CAE0308855.1"/>
    <property type="molecule type" value="Transcribed_RNA"/>
</dbReference>